<evidence type="ECO:0000313" key="1">
    <source>
        <dbReference type="EMBL" id="CAB5504940.1"/>
    </source>
</evidence>
<reference evidence="1 2" key="1">
    <citation type="submission" date="2020-05" db="EMBL/GenBank/DDBJ databases">
        <authorList>
            <person name="Petersen J."/>
            <person name="Sayavedra L."/>
        </authorList>
    </citation>
    <scope>NUCLEOTIDE SEQUENCE [LARGE SCALE GENOMIC DNA]</scope>
    <source>
        <strain evidence="1">B thermophilus SOXS</strain>
    </source>
</reference>
<gene>
    <name evidence="1" type="ORF">THERMOS_2048</name>
</gene>
<dbReference type="AlphaFoldDB" id="A0A8H8XEE6"/>
<keyword evidence="2" id="KW-1185">Reference proteome</keyword>
<evidence type="ECO:0000313" key="2">
    <source>
        <dbReference type="Proteomes" id="UP000643672"/>
    </source>
</evidence>
<dbReference type="EMBL" id="CAESAQ020000080">
    <property type="protein sequence ID" value="CAB5504940.1"/>
    <property type="molecule type" value="Genomic_DNA"/>
</dbReference>
<comment type="caution">
    <text evidence="1">The sequence shown here is derived from an EMBL/GenBank/DDBJ whole genome shotgun (WGS) entry which is preliminary data.</text>
</comment>
<sequence>MFSKTIFVKKLKLQCNFKKNRLFFNINSLIKLALFFV</sequence>
<organism evidence="1 2">
    <name type="scientific">Bathymodiolus thermophilus thioautotrophic gill symbiont</name>
    <dbReference type="NCBI Taxonomy" id="2360"/>
    <lineage>
        <taxon>Bacteria</taxon>
        <taxon>Pseudomonadati</taxon>
        <taxon>Pseudomonadota</taxon>
        <taxon>Gammaproteobacteria</taxon>
        <taxon>sulfur-oxidizing symbionts</taxon>
    </lineage>
</organism>
<dbReference type="Proteomes" id="UP000643672">
    <property type="component" value="Unassembled WGS sequence"/>
</dbReference>
<protein>
    <submittedName>
        <fullName evidence="1">Uncharacterized protein</fullName>
    </submittedName>
</protein>
<accession>A0A8H8XEE6</accession>
<proteinExistence type="predicted"/>
<name>A0A8H8XEE6_9GAMM</name>